<evidence type="ECO:0000313" key="4">
    <source>
        <dbReference type="Proteomes" id="UP000460272"/>
    </source>
</evidence>
<organism evidence="3 4">
    <name type="scientific">Trebonia kvetii</name>
    <dbReference type="NCBI Taxonomy" id="2480626"/>
    <lineage>
        <taxon>Bacteria</taxon>
        <taxon>Bacillati</taxon>
        <taxon>Actinomycetota</taxon>
        <taxon>Actinomycetes</taxon>
        <taxon>Streptosporangiales</taxon>
        <taxon>Treboniaceae</taxon>
        <taxon>Trebonia</taxon>
    </lineage>
</organism>
<dbReference type="Gene3D" id="2.30.110.10">
    <property type="entry name" value="Electron Transport, Fmn-binding Protein, Chain A"/>
    <property type="match status" value="1"/>
</dbReference>
<dbReference type="InterPro" id="IPR002563">
    <property type="entry name" value="Flavin_Rdtase-like_dom"/>
</dbReference>
<dbReference type="SUPFAM" id="SSF50475">
    <property type="entry name" value="FMN-binding split barrel"/>
    <property type="match status" value="1"/>
</dbReference>
<dbReference type="AlphaFoldDB" id="A0A6P2BQD8"/>
<comment type="caution">
    <text evidence="3">The sequence shown here is derived from an EMBL/GenBank/DDBJ whole genome shotgun (WGS) entry which is preliminary data.</text>
</comment>
<dbReference type="EMBL" id="RPFW01000007">
    <property type="protein sequence ID" value="TVZ01180.1"/>
    <property type="molecule type" value="Genomic_DNA"/>
</dbReference>
<evidence type="ECO:0000256" key="1">
    <source>
        <dbReference type="ARBA" id="ARBA00023002"/>
    </source>
</evidence>
<keyword evidence="1" id="KW-0560">Oxidoreductase</keyword>
<name>A0A6P2BQD8_9ACTN</name>
<dbReference type="GO" id="GO:0010181">
    <property type="term" value="F:FMN binding"/>
    <property type="evidence" value="ECO:0007669"/>
    <property type="project" value="InterPro"/>
</dbReference>
<gene>
    <name evidence="3" type="ORF">EAS64_33395</name>
</gene>
<dbReference type="GO" id="GO:0006208">
    <property type="term" value="P:pyrimidine nucleobase catabolic process"/>
    <property type="evidence" value="ECO:0007669"/>
    <property type="project" value="TreeGrafter"/>
</dbReference>
<accession>A0A6P2BQD8</accession>
<protein>
    <submittedName>
        <fullName evidence="3">Flavin reductase</fullName>
    </submittedName>
</protein>
<dbReference type="PANTHER" id="PTHR30466">
    <property type="entry name" value="FLAVIN REDUCTASE"/>
    <property type="match status" value="1"/>
</dbReference>
<proteinExistence type="predicted"/>
<dbReference type="InterPro" id="IPR050268">
    <property type="entry name" value="NADH-dep_flavin_reductase"/>
</dbReference>
<dbReference type="PANTHER" id="PTHR30466:SF1">
    <property type="entry name" value="FMN REDUCTASE (NADH) RUTF"/>
    <property type="match status" value="1"/>
</dbReference>
<dbReference type="Pfam" id="PF01613">
    <property type="entry name" value="Flavin_Reduct"/>
    <property type="match status" value="1"/>
</dbReference>
<dbReference type="InterPro" id="IPR012349">
    <property type="entry name" value="Split_barrel_FMN-bd"/>
</dbReference>
<sequence>MAFPSPQEHRPAAVGPVELRRAFGHFATGVTVVTYEAADGELRGTTVNSFTSVSLDPPLVLVSLGRQTRAAATLRPGSAFAVNVLHHGQRDLAMHFAGRPNPEAKVRWEVRDGVPHLAGCSSYFWCTAQDVHGAGDHVIIVARVEEFHAEGLPPLIFYRGAFERLDEPTAQPAPEVASHLFGDFPELW</sequence>
<keyword evidence="4" id="KW-1185">Reference proteome</keyword>
<feature type="domain" description="Flavin reductase like" evidence="2">
    <location>
        <begin position="23"/>
        <end position="164"/>
    </location>
</feature>
<dbReference type="GO" id="GO:0042602">
    <property type="term" value="F:riboflavin reductase (NADPH) activity"/>
    <property type="evidence" value="ECO:0007669"/>
    <property type="project" value="TreeGrafter"/>
</dbReference>
<dbReference type="OrthoDB" id="9792858at2"/>
<dbReference type="SMART" id="SM00903">
    <property type="entry name" value="Flavin_Reduct"/>
    <property type="match status" value="1"/>
</dbReference>
<dbReference type="RefSeq" id="WP_145859539.1">
    <property type="nucleotide sequence ID" value="NZ_RPFW01000007.1"/>
</dbReference>
<evidence type="ECO:0000313" key="3">
    <source>
        <dbReference type="EMBL" id="TVZ01180.1"/>
    </source>
</evidence>
<evidence type="ECO:0000259" key="2">
    <source>
        <dbReference type="SMART" id="SM00903"/>
    </source>
</evidence>
<reference evidence="3 4" key="1">
    <citation type="submission" date="2018-11" db="EMBL/GenBank/DDBJ databases">
        <title>Trebonia kvetii gen.nov., sp.nov., a novel acidophilic actinobacterium, and proposal of the new actinobacterial family Treboniaceae fam. nov.</title>
        <authorList>
            <person name="Rapoport D."/>
            <person name="Sagova-Mareckova M."/>
            <person name="Sedlacek I."/>
            <person name="Provaznik J."/>
            <person name="Kralova S."/>
            <person name="Pavlinic D."/>
            <person name="Benes V."/>
            <person name="Kopecky J."/>
        </authorList>
    </citation>
    <scope>NUCLEOTIDE SEQUENCE [LARGE SCALE GENOMIC DNA]</scope>
    <source>
        <strain evidence="3 4">15Tr583</strain>
    </source>
</reference>
<dbReference type="Proteomes" id="UP000460272">
    <property type="component" value="Unassembled WGS sequence"/>
</dbReference>